<dbReference type="PANTHER" id="PTHR34524:SF15">
    <property type="entry name" value="EF-HAND DOMAIN-CONTAINING PROTEIN"/>
    <property type="match status" value="1"/>
</dbReference>
<keyword evidence="10" id="KW-1185">Reference proteome</keyword>
<evidence type="ECO:0000256" key="2">
    <source>
        <dbReference type="ARBA" id="ARBA00022723"/>
    </source>
</evidence>
<reference evidence="9" key="1">
    <citation type="submission" date="2021-01" db="UniProtKB">
        <authorList>
            <consortium name="EnsemblMetazoa"/>
        </authorList>
    </citation>
    <scope>IDENTIFICATION</scope>
</reference>
<proteinExistence type="inferred from homology"/>
<keyword evidence="4" id="KW-0106">Calcium</keyword>
<dbReference type="RefSeq" id="XP_066919378.1">
    <property type="nucleotide sequence ID" value="XM_067063277.1"/>
</dbReference>
<evidence type="ECO:0000256" key="1">
    <source>
        <dbReference type="ARBA" id="ARBA00007828"/>
    </source>
</evidence>
<keyword evidence="2" id="KW-0479">Metal-binding</keyword>
<dbReference type="InterPro" id="IPR011992">
    <property type="entry name" value="EF-hand-dom_pair"/>
</dbReference>
<dbReference type="GO" id="GO:0005509">
    <property type="term" value="F:calcium ion binding"/>
    <property type="evidence" value="ECO:0007669"/>
    <property type="project" value="InterPro"/>
</dbReference>
<dbReference type="CDD" id="cd00051">
    <property type="entry name" value="EFh"/>
    <property type="match status" value="1"/>
</dbReference>
<feature type="compositionally biased region" description="Polar residues" evidence="7">
    <location>
        <begin position="1"/>
        <end position="20"/>
    </location>
</feature>
<dbReference type="InterPro" id="IPR002048">
    <property type="entry name" value="EF_hand_dom"/>
</dbReference>
<dbReference type="OrthoDB" id="6280085at2759"/>
<keyword evidence="3" id="KW-0677">Repeat</keyword>
<evidence type="ECO:0000256" key="6">
    <source>
        <dbReference type="ARBA" id="ARBA00023262"/>
    </source>
</evidence>
<evidence type="ECO:0000256" key="5">
    <source>
        <dbReference type="ARBA" id="ARBA00023223"/>
    </source>
</evidence>
<dbReference type="GO" id="GO:0008218">
    <property type="term" value="P:bioluminescence"/>
    <property type="evidence" value="ECO:0007669"/>
    <property type="project" value="UniProtKB-KW"/>
</dbReference>
<dbReference type="PANTHER" id="PTHR34524">
    <property type="entry name" value="CALCYPHOSIN"/>
    <property type="match status" value="1"/>
</dbReference>
<sequence>MSYPISLSVTGKPSPRTNHPASAGHSRTPMTANRSRNQKSNIFCLGSENLDQEEKAKAKHRSSGVVTKSELEAIKNLTSRANRPTREDQRAVEANRSPSKPPPKGVPKLSLDDVVGADEDNSYSKLPPGNPKVHSPTSLDSCSWGTPIGYPPQRKPIKGGGWQVNQSRRPVRSATSSQRKRDDVPDLDLKLSQTNEGLGQLRKVAQEVREDLNIEYMGASHIADNEKSKKGRSKKQEFIEDAILQDQVSRMKLSEEKEANQRAYGGGPTQPFDSRMKRVDQLFNTKSMVTGTHEDLSNRFRFSARILSLNGRDALRELNGFFFIVDNTLTLYEFRQFGSRANATPFIQRGQYSHISGFRKNRQYHLMDIGTGKNLTFDTKNQPSLSDGLKAKSTITIRITDTDDEETRKKLLYHGCKTSKEKEMVKRFVDDYMRAETNDSIVALKQLQAKMRHSLKTRGTKMMTSLFYHFKMVDKSGDGLLSKEEIKTTFQKFRVQVQEHEFNLIWKLIDENNDEFLDYGEFTRGFFGEMTEHRKKWVRKAFTRLDTSSSGVGEATNFYKFFCPSKHPSVIKGELSEENLMNNMEEIFQITRRKRDIHYSIFEAFYEGVSLSVTSDEGFTSLIRSTWSM</sequence>
<evidence type="ECO:0000313" key="10">
    <source>
        <dbReference type="Proteomes" id="UP000594262"/>
    </source>
</evidence>
<feature type="compositionally biased region" description="Basic and acidic residues" evidence="7">
    <location>
        <begin position="179"/>
        <end position="188"/>
    </location>
</feature>
<keyword evidence="5" id="KW-0455">Luminescence</keyword>
<evidence type="ECO:0000256" key="4">
    <source>
        <dbReference type="ARBA" id="ARBA00022837"/>
    </source>
</evidence>
<dbReference type="SUPFAM" id="SSF47473">
    <property type="entry name" value="EF-hand"/>
    <property type="match status" value="1"/>
</dbReference>
<comment type="similarity">
    <text evidence="1">Belongs to the aequorin family.</text>
</comment>
<feature type="compositionally biased region" description="Basic and acidic residues" evidence="7">
    <location>
        <begin position="84"/>
        <end position="93"/>
    </location>
</feature>
<dbReference type="AlphaFoldDB" id="A0A7M5X0A0"/>
<feature type="region of interest" description="Disordered" evidence="7">
    <location>
        <begin position="1"/>
        <end position="188"/>
    </location>
</feature>
<dbReference type="Gene3D" id="1.10.238.10">
    <property type="entry name" value="EF-hand"/>
    <property type="match status" value="2"/>
</dbReference>
<evidence type="ECO:0000256" key="3">
    <source>
        <dbReference type="ARBA" id="ARBA00022737"/>
    </source>
</evidence>
<feature type="domain" description="EF-hand" evidence="8">
    <location>
        <begin position="497"/>
        <end position="532"/>
    </location>
</feature>
<dbReference type="Proteomes" id="UP000594262">
    <property type="component" value="Unplaced"/>
</dbReference>
<feature type="compositionally biased region" description="Polar residues" evidence="7">
    <location>
        <begin position="163"/>
        <end position="177"/>
    </location>
</feature>
<evidence type="ECO:0000256" key="7">
    <source>
        <dbReference type="SAM" id="MobiDB-lite"/>
    </source>
</evidence>
<feature type="compositionally biased region" description="Polar residues" evidence="7">
    <location>
        <begin position="135"/>
        <end position="144"/>
    </location>
</feature>
<evidence type="ECO:0000313" key="9">
    <source>
        <dbReference type="EnsemblMetazoa" id="CLYHEMP015720.1"/>
    </source>
</evidence>
<protein>
    <recommendedName>
        <fullName evidence="8">EF-hand domain-containing protein</fullName>
    </recommendedName>
</protein>
<feature type="domain" description="EF-hand" evidence="8">
    <location>
        <begin position="461"/>
        <end position="496"/>
    </location>
</feature>
<name>A0A7M5X0A0_9CNID</name>
<organism evidence="9 10">
    <name type="scientific">Clytia hemisphaerica</name>
    <dbReference type="NCBI Taxonomy" id="252671"/>
    <lineage>
        <taxon>Eukaryota</taxon>
        <taxon>Metazoa</taxon>
        <taxon>Cnidaria</taxon>
        <taxon>Hydrozoa</taxon>
        <taxon>Hydroidolina</taxon>
        <taxon>Leptothecata</taxon>
        <taxon>Obeliida</taxon>
        <taxon>Clytiidae</taxon>
        <taxon>Clytia</taxon>
    </lineage>
</organism>
<dbReference type="InterPro" id="IPR051581">
    <property type="entry name" value="Ca-bind"/>
</dbReference>
<feature type="compositionally biased region" description="Polar residues" evidence="7">
    <location>
        <begin position="28"/>
        <end position="41"/>
    </location>
</feature>
<dbReference type="EnsemblMetazoa" id="CLYHEMT015720.1">
    <property type="protein sequence ID" value="CLYHEMP015720.1"/>
    <property type="gene ID" value="CLYHEMG015720"/>
</dbReference>
<dbReference type="PROSITE" id="PS00018">
    <property type="entry name" value="EF_HAND_1"/>
    <property type="match status" value="1"/>
</dbReference>
<dbReference type="InterPro" id="IPR018247">
    <property type="entry name" value="EF_Hand_1_Ca_BS"/>
</dbReference>
<keyword evidence="6" id="KW-0599">Photoprotein</keyword>
<dbReference type="GeneID" id="136806688"/>
<dbReference type="Pfam" id="PF13499">
    <property type="entry name" value="EF-hand_7"/>
    <property type="match status" value="1"/>
</dbReference>
<dbReference type="SMART" id="SM00054">
    <property type="entry name" value="EFh"/>
    <property type="match status" value="2"/>
</dbReference>
<accession>A0A7M5X0A0</accession>
<evidence type="ECO:0000259" key="8">
    <source>
        <dbReference type="PROSITE" id="PS50222"/>
    </source>
</evidence>
<dbReference type="PROSITE" id="PS50222">
    <property type="entry name" value="EF_HAND_2"/>
    <property type="match status" value="2"/>
</dbReference>